<dbReference type="PATRIC" id="fig|1121865.3.peg.72"/>
<evidence type="ECO:0000259" key="2">
    <source>
        <dbReference type="Pfam" id="PF16571"/>
    </source>
</evidence>
<protein>
    <recommendedName>
        <fullName evidence="5">Fibronectin-binding protein</fullName>
    </recommendedName>
</protein>
<gene>
    <name evidence="3" type="ORF">I568_00671</name>
</gene>
<comment type="caution">
    <text evidence="3">The sequence shown here is derived from an EMBL/GenBank/DDBJ whole genome shotgun (WGS) entry which is preliminary data.</text>
</comment>
<dbReference type="AlphaFoldDB" id="S1NTF2"/>
<evidence type="ECO:0000313" key="3">
    <source>
        <dbReference type="EMBL" id="EOW84184.1"/>
    </source>
</evidence>
<dbReference type="InterPro" id="IPR010841">
    <property type="entry name" value="EF-G-binding_N"/>
</dbReference>
<dbReference type="Pfam" id="PF16571">
    <property type="entry name" value="FBP_C"/>
    <property type="match status" value="1"/>
</dbReference>
<accession>S1NTF2</accession>
<name>S1NTF2_9ENTE</name>
<dbReference type="Pfam" id="PF07299">
    <property type="entry name" value="EF-G-binding_N"/>
    <property type="match status" value="1"/>
</dbReference>
<dbReference type="Gene3D" id="1.20.1280.250">
    <property type="match status" value="1"/>
</dbReference>
<evidence type="ECO:0000313" key="4">
    <source>
        <dbReference type="Proteomes" id="UP000014113"/>
    </source>
</evidence>
<keyword evidence="4" id="KW-1185">Reference proteome</keyword>
<proteinExistence type="predicted"/>
<dbReference type="Proteomes" id="UP000014113">
    <property type="component" value="Unassembled WGS sequence"/>
</dbReference>
<dbReference type="RefSeq" id="WP_016182248.1">
    <property type="nucleotide sequence ID" value="NZ_JXKI01000007.1"/>
</dbReference>
<dbReference type="InterPro" id="IPR038344">
    <property type="entry name" value="EF-G_N_sf"/>
</dbReference>
<reference evidence="3 4" key="1">
    <citation type="submission" date="2013-03" db="EMBL/GenBank/DDBJ databases">
        <title>The Genome Sequence of Enterococcus columbae ATCC_51263 (PacBio/Illumina hybrid assembly).</title>
        <authorList>
            <consortium name="The Broad Institute Genomics Platform"/>
            <consortium name="The Broad Institute Genome Sequencing Center for Infectious Disease"/>
            <person name="Earl A."/>
            <person name="Russ C."/>
            <person name="Gilmore M."/>
            <person name="Surin D."/>
            <person name="Walker B."/>
            <person name="Young S."/>
            <person name="Zeng Q."/>
            <person name="Gargeya S."/>
            <person name="Fitzgerald M."/>
            <person name="Haas B."/>
            <person name="Abouelleil A."/>
            <person name="Allen A.W."/>
            <person name="Alvarado L."/>
            <person name="Arachchi H.M."/>
            <person name="Berlin A.M."/>
            <person name="Chapman S.B."/>
            <person name="Gainer-Dewar J."/>
            <person name="Goldberg J."/>
            <person name="Griggs A."/>
            <person name="Gujja S."/>
            <person name="Hansen M."/>
            <person name="Howarth C."/>
            <person name="Imamovic A."/>
            <person name="Ireland A."/>
            <person name="Larimer J."/>
            <person name="McCowan C."/>
            <person name="Murphy C."/>
            <person name="Pearson M."/>
            <person name="Poon T.W."/>
            <person name="Priest M."/>
            <person name="Roberts A."/>
            <person name="Saif S."/>
            <person name="Shea T."/>
            <person name="Sisk P."/>
            <person name="Sykes S."/>
            <person name="Wortman J."/>
            <person name="Nusbaum C."/>
            <person name="Birren B."/>
        </authorList>
    </citation>
    <scope>NUCLEOTIDE SEQUENCE [LARGE SCALE GENOMIC DNA]</scope>
    <source>
        <strain evidence="3 4">ATCC 51263</strain>
    </source>
</reference>
<feature type="domain" description="Elongation factor G-binding protein N-terminal" evidence="1">
    <location>
        <begin position="4"/>
        <end position="87"/>
    </location>
</feature>
<dbReference type="eggNOG" id="ENOG5032UHI">
    <property type="taxonomic scope" value="Bacteria"/>
</dbReference>
<sequence length="214" mass="24752">MKPTIYPHQFHALTQQVENLINAYQSVNDLQTIKVYQALIFEKIDELFDEQLPEIEAFKEIILDKSLTKTKAQRYLLPIKECVIAFEKPSTKQVEKAFRKIKKVKQPDWEQLDLRECSFVGFDDAGSQKKYLLYYDQQHQLKGIVGQMSPNVIKNVCSICNHIGNVALFLSTTKATADGTYTKKGNYICTDSQKCNHQLYDLEGLYQFAEKIQK</sequence>
<dbReference type="STRING" id="1121865.OMW_00077"/>
<organism evidence="3 4">
    <name type="scientific">Enterococcus columbae DSM 7374 = ATCC 51263</name>
    <dbReference type="NCBI Taxonomy" id="1121865"/>
    <lineage>
        <taxon>Bacteria</taxon>
        <taxon>Bacillati</taxon>
        <taxon>Bacillota</taxon>
        <taxon>Bacilli</taxon>
        <taxon>Lactobacillales</taxon>
        <taxon>Enterococcaceae</taxon>
        <taxon>Enterococcus</taxon>
    </lineage>
</organism>
<dbReference type="CDD" id="cd16342">
    <property type="entry name" value="FusC_FusB"/>
    <property type="match status" value="1"/>
</dbReference>
<dbReference type="EMBL" id="ASWJ01000004">
    <property type="protein sequence ID" value="EOW84184.1"/>
    <property type="molecule type" value="Genomic_DNA"/>
</dbReference>
<evidence type="ECO:0000259" key="1">
    <source>
        <dbReference type="Pfam" id="PF07299"/>
    </source>
</evidence>
<dbReference type="InterPro" id="IPR032330">
    <property type="entry name" value="EF-G-binding_C"/>
</dbReference>
<dbReference type="OrthoDB" id="1891078at2"/>
<evidence type="ECO:0008006" key="5">
    <source>
        <dbReference type="Google" id="ProtNLM"/>
    </source>
</evidence>
<feature type="domain" description="Elongation factor G-binding protein C-terminal treble-clef zinc-finger" evidence="2">
    <location>
        <begin position="100"/>
        <end position="193"/>
    </location>
</feature>